<reference evidence="7" key="1">
    <citation type="journal article" date="2014" name="Front. Microbiol.">
        <title>High frequency of phylogenetically diverse reductive dehalogenase-homologous genes in deep subseafloor sedimentary metagenomes.</title>
        <authorList>
            <person name="Kawai M."/>
            <person name="Futagami T."/>
            <person name="Toyoda A."/>
            <person name="Takaki Y."/>
            <person name="Nishi S."/>
            <person name="Hori S."/>
            <person name="Arai W."/>
            <person name="Tsubouchi T."/>
            <person name="Morono Y."/>
            <person name="Uchiyama I."/>
            <person name="Ito T."/>
            <person name="Fujiyama A."/>
            <person name="Inagaki F."/>
            <person name="Takami H."/>
        </authorList>
    </citation>
    <scope>NUCLEOTIDE SEQUENCE</scope>
    <source>
        <strain evidence="7">Expedition CK06-06</strain>
    </source>
</reference>
<dbReference type="InterPro" id="IPR000795">
    <property type="entry name" value="T_Tr_GTP-bd_dom"/>
</dbReference>
<sequence length="593" mass="66519">YKKFSIIAHIDHGKSTLADRFLEITKTVPEREMAEQYLDDVDLEREKGITIKAHAVRILYHYKDGNFYIFNLIDTPGHVDFTYEVSRSLAACEGALLVVDAAQGVQAQTLANIYLALENRLKIIPVINKIDLSRARPKEVSQQLIDILGVKSDDISFVSAKTGEGVPQLMENIVKNIPPPKGDINKPLQALIFDSDFNPYRGVVAFTRIINGSIKNGTVIEMMVKNVSTQVEEIGIFTPKMFPLNKLSAGEVGYIITGFKDVQKVGVGDTITDKAFRASSPLSGYREPKPMVYCGLYPVDGGQYELLKDSILKLKLNDAALYFTPETSPNLGFGFRCGFLGSLHIDIVMERLRREYDLDLLATIPQVAYKITTGTGGDIVVKNPADFPINVQINKIEEPYVKAIVYAPAEYIGAIMDLCTEKRGEFLNMSYPSPAQVHLEYEIPLSEIIVDFFDLLKSKTKGYGSLDYKLIGYKESDIVKLDIKLAGEIVDAFSFMIHRDKAYNRGRELAKRLKELIPRQLFEVAIQVAIGKKVIARETIPARRKDVTAKLYGGDVTRKRKLLEKQKAGKKKLKRFGKVEVPSEIFKSLFKIE</sequence>
<dbReference type="PRINTS" id="PR00315">
    <property type="entry name" value="ELONGATNFCT"/>
</dbReference>
<evidence type="ECO:0000256" key="2">
    <source>
        <dbReference type="ARBA" id="ARBA00022741"/>
    </source>
</evidence>
<dbReference type="AlphaFoldDB" id="X1A7I3"/>
<gene>
    <name evidence="7" type="ORF">S01H4_03230</name>
</gene>
<proteinExistence type="inferred from homology"/>
<dbReference type="FunFam" id="2.40.30.10:FF:000015">
    <property type="entry name" value="Translation factor GUF1, mitochondrial"/>
    <property type="match status" value="1"/>
</dbReference>
<evidence type="ECO:0000313" key="7">
    <source>
        <dbReference type="EMBL" id="GAG56161.1"/>
    </source>
</evidence>
<dbReference type="CDD" id="cd03699">
    <property type="entry name" value="EF4_II"/>
    <property type="match status" value="1"/>
</dbReference>
<dbReference type="Gene3D" id="3.30.70.870">
    <property type="entry name" value="Elongation Factor G (Translational Gtpase), domain 3"/>
    <property type="match status" value="1"/>
</dbReference>
<feature type="domain" description="Tr-type G" evidence="6">
    <location>
        <begin position="1"/>
        <end position="181"/>
    </location>
</feature>
<evidence type="ECO:0000256" key="4">
    <source>
        <dbReference type="ARBA" id="ARBA00022917"/>
    </source>
</evidence>
<dbReference type="GO" id="GO:0043022">
    <property type="term" value="F:ribosome binding"/>
    <property type="evidence" value="ECO:0007669"/>
    <property type="project" value="TreeGrafter"/>
</dbReference>
<dbReference type="GO" id="GO:0006412">
    <property type="term" value="P:translation"/>
    <property type="evidence" value="ECO:0007669"/>
    <property type="project" value="UniProtKB-KW"/>
</dbReference>
<dbReference type="GO" id="GO:0005525">
    <property type="term" value="F:GTP binding"/>
    <property type="evidence" value="ECO:0007669"/>
    <property type="project" value="UniProtKB-KW"/>
</dbReference>
<keyword evidence="5" id="KW-0342">GTP-binding</keyword>
<dbReference type="FunFam" id="3.30.70.240:FF:000007">
    <property type="entry name" value="Translation factor GUF1, mitochondrial"/>
    <property type="match status" value="1"/>
</dbReference>
<dbReference type="InterPro" id="IPR035654">
    <property type="entry name" value="LepA_IV"/>
</dbReference>
<dbReference type="SUPFAM" id="SSF50447">
    <property type="entry name" value="Translation proteins"/>
    <property type="match status" value="1"/>
</dbReference>
<dbReference type="InterPro" id="IPR005225">
    <property type="entry name" value="Small_GTP-bd"/>
</dbReference>
<dbReference type="NCBIfam" id="TIGR00231">
    <property type="entry name" value="small_GTP"/>
    <property type="match status" value="1"/>
</dbReference>
<dbReference type="SUPFAM" id="SSF54980">
    <property type="entry name" value="EF-G C-terminal domain-like"/>
    <property type="match status" value="2"/>
</dbReference>
<dbReference type="FunFam" id="3.30.70.870:FF:000004">
    <property type="entry name" value="Translation factor GUF1, mitochondrial"/>
    <property type="match status" value="1"/>
</dbReference>
<dbReference type="FunFam" id="3.40.50.300:FF:000078">
    <property type="entry name" value="Elongation factor 4"/>
    <property type="match status" value="1"/>
</dbReference>
<dbReference type="Pfam" id="PF00679">
    <property type="entry name" value="EFG_C"/>
    <property type="match status" value="1"/>
</dbReference>
<dbReference type="InterPro" id="IPR027417">
    <property type="entry name" value="P-loop_NTPase"/>
</dbReference>
<dbReference type="InterPro" id="IPR038363">
    <property type="entry name" value="LepA_C_sf"/>
</dbReference>
<protein>
    <recommendedName>
        <fullName evidence="6">Tr-type G domain-containing protein</fullName>
    </recommendedName>
</protein>
<dbReference type="GO" id="GO:0045727">
    <property type="term" value="P:positive regulation of translation"/>
    <property type="evidence" value="ECO:0007669"/>
    <property type="project" value="TreeGrafter"/>
</dbReference>
<dbReference type="Pfam" id="PF00009">
    <property type="entry name" value="GTP_EFTU"/>
    <property type="match status" value="1"/>
</dbReference>
<dbReference type="SUPFAM" id="SSF52540">
    <property type="entry name" value="P-loop containing nucleoside triphosphate hydrolases"/>
    <property type="match status" value="1"/>
</dbReference>
<dbReference type="GO" id="GO:0003924">
    <property type="term" value="F:GTPase activity"/>
    <property type="evidence" value="ECO:0007669"/>
    <property type="project" value="InterPro"/>
</dbReference>
<dbReference type="Gene3D" id="3.30.70.240">
    <property type="match status" value="1"/>
</dbReference>
<dbReference type="Pfam" id="PF03144">
    <property type="entry name" value="GTP_EFTU_D2"/>
    <property type="match status" value="1"/>
</dbReference>
<dbReference type="PROSITE" id="PS51722">
    <property type="entry name" value="G_TR_2"/>
    <property type="match status" value="1"/>
</dbReference>
<dbReference type="Pfam" id="PF06421">
    <property type="entry name" value="LepA_C"/>
    <property type="match status" value="1"/>
</dbReference>
<evidence type="ECO:0000256" key="5">
    <source>
        <dbReference type="ARBA" id="ARBA00023134"/>
    </source>
</evidence>
<dbReference type="InterPro" id="IPR006297">
    <property type="entry name" value="EF-4"/>
</dbReference>
<dbReference type="InterPro" id="IPR013842">
    <property type="entry name" value="LepA_CTD"/>
</dbReference>
<organism evidence="7">
    <name type="scientific">marine sediment metagenome</name>
    <dbReference type="NCBI Taxonomy" id="412755"/>
    <lineage>
        <taxon>unclassified sequences</taxon>
        <taxon>metagenomes</taxon>
        <taxon>ecological metagenomes</taxon>
    </lineage>
</organism>
<dbReference type="NCBIfam" id="TIGR01393">
    <property type="entry name" value="lepA"/>
    <property type="match status" value="1"/>
</dbReference>
<dbReference type="CDD" id="cd16260">
    <property type="entry name" value="EF4_III"/>
    <property type="match status" value="1"/>
</dbReference>
<comment type="caution">
    <text evidence="7">The sequence shown here is derived from an EMBL/GenBank/DDBJ whole genome shotgun (WGS) entry which is preliminary data.</text>
</comment>
<keyword evidence="3" id="KW-0378">Hydrolase</keyword>
<evidence type="ECO:0000256" key="3">
    <source>
        <dbReference type="ARBA" id="ARBA00022801"/>
    </source>
</evidence>
<feature type="non-terminal residue" evidence="7">
    <location>
        <position position="1"/>
    </location>
</feature>
<dbReference type="Gene3D" id="2.40.30.10">
    <property type="entry name" value="Translation factors"/>
    <property type="match status" value="1"/>
</dbReference>
<accession>X1A7I3</accession>
<dbReference type="CDD" id="cd03709">
    <property type="entry name" value="lepA_C"/>
    <property type="match status" value="1"/>
</dbReference>
<name>X1A7I3_9ZZZZ</name>
<dbReference type="Gene3D" id="3.40.50.300">
    <property type="entry name" value="P-loop containing nucleotide triphosphate hydrolases"/>
    <property type="match status" value="1"/>
</dbReference>
<evidence type="ECO:0000259" key="6">
    <source>
        <dbReference type="PROSITE" id="PS51722"/>
    </source>
</evidence>
<dbReference type="PANTHER" id="PTHR43512:SF4">
    <property type="entry name" value="TRANSLATION FACTOR GUF1 HOMOLOG, CHLOROPLASTIC"/>
    <property type="match status" value="1"/>
</dbReference>
<dbReference type="Gene3D" id="3.30.70.2570">
    <property type="entry name" value="Elongation factor 4, C-terminal domain"/>
    <property type="match status" value="1"/>
</dbReference>
<dbReference type="InterPro" id="IPR004161">
    <property type="entry name" value="EFTu-like_2"/>
</dbReference>
<dbReference type="FunFam" id="3.30.70.2570:FF:000001">
    <property type="entry name" value="Translation factor GUF1, mitochondrial"/>
    <property type="match status" value="1"/>
</dbReference>
<dbReference type="HAMAP" id="MF_00071">
    <property type="entry name" value="LepA"/>
    <property type="match status" value="1"/>
</dbReference>
<keyword evidence="4" id="KW-0648">Protein biosynthesis</keyword>
<dbReference type="EMBL" id="BART01000775">
    <property type="protein sequence ID" value="GAG56161.1"/>
    <property type="molecule type" value="Genomic_DNA"/>
</dbReference>
<dbReference type="CDD" id="cd01890">
    <property type="entry name" value="LepA"/>
    <property type="match status" value="1"/>
</dbReference>
<dbReference type="InterPro" id="IPR000640">
    <property type="entry name" value="EFG_V-like"/>
</dbReference>
<keyword evidence="2" id="KW-0547">Nucleotide-binding</keyword>
<comment type="similarity">
    <text evidence="1">Belongs to the TRAFAC class translation factor GTPase superfamily. Classic translation factor GTPase family. LepA subfamily.</text>
</comment>
<dbReference type="InterPro" id="IPR009000">
    <property type="entry name" value="Transl_B-barrel_sf"/>
</dbReference>
<dbReference type="InterPro" id="IPR035647">
    <property type="entry name" value="EFG_III/V"/>
</dbReference>
<evidence type="ECO:0000256" key="1">
    <source>
        <dbReference type="ARBA" id="ARBA00005454"/>
    </source>
</evidence>
<dbReference type="PANTHER" id="PTHR43512">
    <property type="entry name" value="TRANSLATION FACTOR GUF1-RELATED"/>
    <property type="match status" value="1"/>
</dbReference>